<comment type="similarity">
    <text evidence="1">Belongs to the ORC5 family.</text>
</comment>
<dbReference type="Pfam" id="PF13191">
    <property type="entry name" value="AAA_16"/>
    <property type="match status" value="1"/>
</dbReference>
<dbReference type="PANTHER" id="PTHR12705">
    <property type="entry name" value="ORIGIN RECOGNITION COMPLEX SUBUNIT 5"/>
    <property type="match status" value="1"/>
</dbReference>
<dbReference type="InterPro" id="IPR041664">
    <property type="entry name" value="AAA_16"/>
</dbReference>
<dbReference type="InterPro" id="IPR027417">
    <property type="entry name" value="P-loop_NTPase"/>
</dbReference>
<keyword evidence="4" id="KW-1185">Reference proteome</keyword>
<evidence type="ECO:0000313" key="3">
    <source>
        <dbReference type="EMBL" id="CAI9578028.1"/>
    </source>
</evidence>
<proteinExistence type="inferred from homology"/>
<dbReference type="PANTHER" id="PTHR12705:SF0">
    <property type="entry name" value="ORIGIN RECOGNITION COMPLEX SUBUNIT 5"/>
    <property type="match status" value="1"/>
</dbReference>
<reference evidence="3" key="1">
    <citation type="submission" date="2023-05" db="EMBL/GenBank/DDBJ databases">
        <authorList>
            <person name="Stuckert A."/>
        </authorList>
    </citation>
    <scope>NUCLEOTIDE SEQUENCE</scope>
</reference>
<dbReference type="SUPFAM" id="SSF52540">
    <property type="entry name" value="P-loop containing nucleoside triphosphate hydrolases"/>
    <property type="match status" value="1"/>
</dbReference>
<feature type="domain" description="Orc1-like AAA ATPase" evidence="2">
    <location>
        <begin position="20"/>
        <end position="139"/>
    </location>
</feature>
<dbReference type="Gene3D" id="3.40.50.300">
    <property type="entry name" value="P-loop containing nucleotide triphosphate hydrolases"/>
    <property type="match status" value="1"/>
</dbReference>
<sequence length="140" mass="16251">DLIRTISISREKRKELEKWLLCREPQLSTLLAIFGERPHLSFPSIFIYGHTGTGKTYVVKTVMSTLELPYAVVNCVECFTSRLLFEQILNQLYNHRPAPDNEYSSYERCDTFNDFIRLYKKAISSQGFGNETVYIVLDKA</sequence>
<name>A0ABN9E3F7_9NEOB</name>
<dbReference type="EMBL" id="CATNWA010014968">
    <property type="protein sequence ID" value="CAI9578028.1"/>
    <property type="molecule type" value="Genomic_DNA"/>
</dbReference>
<evidence type="ECO:0000313" key="4">
    <source>
        <dbReference type="Proteomes" id="UP001162483"/>
    </source>
</evidence>
<accession>A0ABN9E3F7</accession>
<organism evidence="3 4">
    <name type="scientific">Staurois parvus</name>
    <dbReference type="NCBI Taxonomy" id="386267"/>
    <lineage>
        <taxon>Eukaryota</taxon>
        <taxon>Metazoa</taxon>
        <taxon>Chordata</taxon>
        <taxon>Craniata</taxon>
        <taxon>Vertebrata</taxon>
        <taxon>Euteleostomi</taxon>
        <taxon>Amphibia</taxon>
        <taxon>Batrachia</taxon>
        <taxon>Anura</taxon>
        <taxon>Neobatrachia</taxon>
        <taxon>Ranoidea</taxon>
        <taxon>Ranidae</taxon>
        <taxon>Staurois</taxon>
    </lineage>
</organism>
<gene>
    <name evidence="3" type="ORF">SPARVUS_LOCUS8831101</name>
</gene>
<dbReference type="Proteomes" id="UP001162483">
    <property type="component" value="Unassembled WGS sequence"/>
</dbReference>
<feature type="non-terminal residue" evidence="3">
    <location>
        <position position="1"/>
    </location>
</feature>
<protein>
    <recommendedName>
        <fullName evidence="2">Orc1-like AAA ATPase domain-containing protein</fullName>
    </recommendedName>
</protein>
<dbReference type="InterPro" id="IPR020796">
    <property type="entry name" value="ORC5"/>
</dbReference>
<comment type="caution">
    <text evidence="3">The sequence shown here is derived from an EMBL/GenBank/DDBJ whole genome shotgun (WGS) entry which is preliminary data.</text>
</comment>
<evidence type="ECO:0000256" key="1">
    <source>
        <dbReference type="ARBA" id="ARBA00006269"/>
    </source>
</evidence>
<evidence type="ECO:0000259" key="2">
    <source>
        <dbReference type="Pfam" id="PF13191"/>
    </source>
</evidence>
<feature type="non-terminal residue" evidence="3">
    <location>
        <position position="140"/>
    </location>
</feature>